<reference evidence="30" key="1">
    <citation type="submission" date="2025-08" db="UniProtKB">
        <authorList>
            <consortium name="Ensembl"/>
        </authorList>
    </citation>
    <scope>IDENTIFICATION</scope>
</reference>
<dbReference type="InterPro" id="IPR040706">
    <property type="entry name" value="Zf-MYST"/>
</dbReference>
<dbReference type="GO" id="GO:0046972">
    <property type="term" value="F:histone H4K16 acetyltransferase activity"/>
    <property type="evidence" value="ECO:0007669"/>
    <property type="project" value="TreeGrafter"/>
</dbReference>
<dbReference type="GO" id="GO:0003682">
    <property type="term" value="F:chromatin binding"/>
    <property type="evidence" value="ECO:0007669"/>
    <property type="project" value="UniProtKB-ARBA"/>
</dbReference>
<dbReference type="GO" id="GO:0045893">
    <property type="term" value="P:positive regulation of DNA-templated transcription"/>
    <property type="evidence" value="ECO:0007669"/>
    <property type="project" value="UniProtKB-ARBA"/>
</dbReference>
<keyword evidence="13" id="KW-0539">Nucleus</keyword>
<feature type="compositionally biased region" description="Polar residues" evidence="28">
    <location>
        <begin position="81"/>
        <end position="92"/>
    </location>
</feature>
<dbReference type="GO" id="GO:0008270">
    <property type="term" value="F:zinc ion binding"/>
    <property type="evidence" value="ECO:0007669"/>
    <property type="project" value="UniProtKB-KW"/>
</dbReference>
<dbReference type="InterPro" id="IPR025995">
    <property type="entry name" value="Tudor-knot"/>
</dbReference>
<dbReference type="PROSITE" id="PS51726">
    <property type="entry name" value="MYST_HAT"/>
    <property type="match status" value="1"/>
</dbReference>
<dbReference type="Gene3D" id="2.30.30.140">
    <property type="match status" value="1"/>
</dbReference>
<keyword evidence="31" id="KW-1185">Reference proteome</keyword>
<dbReference type="PANTHER" id="PTHR10615:SF219">
    <property type="entry name" value="HISTONE ACETYLTRANSFERASE KAT5"/>
    <property type="match status" value="1"/>
</dbReference>
<dbReference type="GO" id="GO:0031981">
    <property type="term" value="C:nuclear lumen"/>
    <property type="evidence" value="ECO:0007669"/>
    <property type="project" value="UniProtKB-ARBA"/>
</dbReference>
<dbReference type="FunFam" id="3.40.630.30:FF:000002">
    <property type="entry name" value="Histone acetyltransferase"/>
    <property type="match status" value="1"/>
</dbReference>
<evidence type="ECO:0000256" key="17">
    <source>
        <dbReference type="ARBA" id="ARBA00047752"/>
    </source>
</evidence>
<dbReference type="GO" id="GO:0035267">
    <property type="term" value="C:NuA4 histone acetyltransferase complex"/>
    <property type="evidence" value="ECO:0007669"/>
    <property type="project" value="TreeGrafter"/>
</dbReference>
<evidence type="ECO:0000256" key="12">
    <source>
        <dbReference type="ARBA" id="ARBA00023204"/>
    </source>
</evidence>
<keyword evidence="12" id="KW-0234">DNA repair</keyword>
<sequence>MADNCSSVEIVEGCRLPVLRKNQEHEDEWPLAEILSLKEVSGRKLFYVHYIDFNKRLDEWVTADRLDMKKLQFPKKEAKTPTKNGLSGSRPSSPEREVPVVSEKKDTNNDTALQKKQRKTLDLNLQSATAPSRGKTLPTPKRKEVVPLVTPVPPATPVPALPSSTETSQAAVFPVVREPPTFKAREDLEPLPTVTTNGTARRLIPPQPGRKRKANCGGSDEMIKVLQYNKPQSAGVFLPPPEDSQDSSDGIPTAPRMTGSLVSDRSHDDIVTRMKNIECIELGRHRLKPWYFSPYPQELTTLPILYLCEFCLKYLKSLKCLQRHLTKCNLRHPPGNEIYRKGTISFFEIDGRKNKNYSQNLCLLAKCFLDHKTLYYDTDPFLFYVMTEYDSKGFHIVGYFSKEKESTEDYNVACILTLPPYQRRGYGKLLIEFSYELSKVEGKTGTPEKPLSDLGLLSYRSYWSQTILEILMDLKPDNGERPQITINEISEITSVKKEDVISTLQYLNLINYYKGQYILTLSEEIVDGHEKAMQKRHLRIDPKCLHFTPKDWSKRGKW</sequence>
<evidence type="ECO:0000256" key="6">
    <source>
        <dbReference type="ARBA" id="ARBA00022763"/>
    </source>
</evidence>
<evidence type="ECO:0000259" key="29">
    <source>
        <dbReference type="PROSITE" id="PS51726"/>
    </source>
</evidence>
<dbReference type="GO" id="GO:0120300">
    <property type="term" value="F:peptide lactyltransferase (CoA-dependent) activity"/>
    <property type="evidence" value="ECO:0007669"/>
    <property type="project" value="RHEA"/>
</dbReference>
<evidence type="ECO:0000256" key="7">
    <source>
        <dbReference type="ARBA" id="ARBA00022771"/>
    </source>
</evidence>
<evidence type="ECO:0000256" key="11">
    <source>
        <dbReference type="ARBA" id="ARBA00023163"/>
    </source>
</evidence>
<evidence type="ECO:0000256" key="25">
    <source>
        <dbReference type="ARBA" id="ARBA00078969"/>
    </source>
</evidence>
<evidence type="ECO:0000256" key="20">
    <source>
        <dbReference type="ARBA" id="ARBA00075576"/>
    </source>
</evidence>
<evidence type="ECO:0000256" key="15">
    <source>
        <dbReference type="ARBA" id="ARBA00047411"/>
    </source>
</evidence>
<dbReference type="InterPro" id="IPR000953">
    <property type="entry name" value="Chromo/chromo_shadow_dom"/>
</dbReference>
<dbReference type="GO" id="GO:0140064">
    <property type="term" value="F:peptide crotonyltransferase activity"/>
    <property type="evidence" value="ECO:0007669"/>
    <property type="project" value="RHEA"/>
</dbReference>
<dbReference type="InterPro" id="IPR016181">
    <property type="entry name" value="Acyl_CoA_acyltransferase"/>
</dbReference>
<dbReference type="EC" id="2.3.1.48" evidence="3"/>
<evidence type="ECO:0000256" key="3">
    <source>
        <dbReference type="ARBA" id="ARBA00013184"/>
    </source>
</evidence>
<reference evidence="30" key="2">
    <citation type="submission" date="2025-09" db="UniProtKB">
        <authorList>
            <consortium name="Ensembl"/>
        </authorList>
    </citation>
    <scope>IDENTIFICATION</scope>
</reference>
<feature type="region of interest" description="Disordered" evidence="28">
    <location>
        <begin position="73"/>
        <end position="139"/>
    </location>
</feature>
<evidence type="ECO:0000256" key="1">
    <source>
        <dbReference type="ARBA" id="ARBA00004123"/>
    </source>
</evidence>
<keyword evidence="9" id="KW-0007">Acetylation</keyword>
<evidence type="ECO:0000256" key="13">
    <source>
        <dbReference type="ARBA" id="ARBA00023242"/>
    </source>
</evidence>
<keyword evidence="11" id="KW-0804">Transcription</keyword>
<comment type="subcellular location">
    <subcellularLocation>
        <location evidence="1">Nucleus</location>
    </subcellularLocation>
</comment>
<evidence type="ECO:0000256" key="16">
    <source>
        <dbReference type="ARBA" id="ARBA00047557"/>
    </source>
</evidence>
<dbReference type="Proteomes" id="UP000261560">
    <property type="component" value="Unplaced"/>
</dbReference>
<dbReference type="GeneTree" id="ENSGT00940000163054"/>
<feature type="region of interest" description="Disordered" evidence="28">
    <location>
        <begin position="192"/>
        <end position="216"/>
    </location>
</feature>
<name>A0A3B3B7B9_ORYME</name>
<dbReference type="Gene3D" id="3.40.630.30">
    <property type="match status" value="1"/>
</dbReference>
<dbReference type="FunFam" id="2.30.30.140:FF:000013">
    <property type="entry name" value="Histone acetyltransferase"/>
    <property type="match status" value="1"/>
</dbReference>
<evidence type="ECO:0000256" key="19">
    <source>
        <dbReference type="ARBA" id="ARBA00073520"/>
    </source>
</evidence>
<dbReference type="InterPro" id="IPR050603">
    <property type="entry name" value="MYST_HAT"/>
</dbReference>
<comment type="catalytic activity">
    <reaction evidence="18">
        <text>L-lysyl-[histone] + acetyl-CoA = N(6)-acetyl-L-lysyl-[histone] + CoA + H(+)</text>
        <dbReference type="Rhea" id="RHEA:21992"/>
        <dbReference type="Rhea" id="RHEA-COMP:9845"/>
        <dbReference type="Rhea" id="RHEA-COMP:11338"/>
        <dbReference type="ChEBI" id="CHEBI:15378"/>
        <dbReference type="ChEBI" id="CHEBI:29969"/>
        <dbReference type="ChEBI" id="CHEBI:57287"/>
        <dbReference type="ChEBI" id="CHEBI:57288"/>
        <dbReference type="ChEBI" id="CHEBI:61930"/>
        <dbReference type="EC" id="2.3.1.48"/>
    </reaction>
    <physiologicalReaction direction="left-to-right" evidence="18">
        <dbReference type="Rhea" id="RHEA:21993"/>
    </physiologicalReaction>
</comment>
<comment type="catalytic activity">
    <reaction evidence="15">
        <text>(S)-lactoyl-CoA + L-lysyl-[protein] = N(6)-[(S)-lactoyl]-L-lysyl-[protein] + CoA + H(+)</text>
        <dbReference type="Rhea" id="RHEA:61996"/>
        <dbReference type="Rhea" id="RHEA-COMP:9752"/>
        <dbReference type="Rhea" id="RHEA-COMP:19466"/>
        <dbReference type="ChEBI" id="CHEBI:15378"/>
        <dbReference type="ChEBI" id="CHEBI:29969"/>
        <dbReference type="ChEBI" id="CHEBI:57287"/>
        <dbReference type="ChEBI" id="CHEBI:231527"/>
        <dbReference type="ChEBI" id="CHEBI:231528"/>
    </reaction>
    <physiologicalReaction direction="left-to-right" evidence="15">
        <dbReference type="Rhea" id="RHEA:61997"/>
    </physiologicalReaction>
</comment>
<evidence type="ECO:0000256" key="5">
    <source>
        <dbReference type="ARBA" id="ARBA00022723"/>
    </source>
</evidence>
<protein>
    <recommendedName>
        <fullName evidence="19">Histone acetyltransferase KAT5</fullName>
        <ecNumber evidence="3">2.3.1.48</ecNumber>
    </recommendedName>
    <alternativeName>
        <fullName evidence="20">60 kDa Tat-interactive protein</fullName>
    </alternativeName>
    <alternativeName>
        <fullName evidence="24">Histone acetyltransferase HTATIP</fullName>
    </alternativeName>
    <alternativeName>
        <fullName evidence="26">Lysine acetyltransferase 5</fullName>
    </alternativeName>
    <alternativeName>
        <fullName evidence="22">Protein 2-hydroxyisobutyryltransferase KAT5</fullName>
    </alternativeName>
    <alternativeName>
        <fullName evidence="21">Protein acetyltransferase KAT5</fullName>
    </alternativeName>
    <alternativeName>
        <fullName evidence="25">Protein crotonyltransferase KAT5</fullName>
    </alternativeName>
    <alternativeName>
        <fullName evidence="23">Protein lactyltransferase KAT5</fullName>
    </alternativeName>
</protein>
<evidence type="ECO:0000256" key="8">
    <source>
        <dbReference type="ARBA" id="ARBA00022833"/>
    </source>
</evidence>
<dbReference type="Pfam" id="PF11717">
    <property type="entry name" value="Tudor-knot"/>
    <property type="match status" value="1"/>
</dbReference>
<dbReference type="AlphaFoldDB" id="A0A3B3B7B9"/>
<comment type="catalytic activity">
    <reaction evidence="16">
        <text>2-hydroxyisobutanoyl-CoA + L-lysyl-[protein] = N(6)-(2-hydroxyisobutanoyl)-L-lysyl-[protein] + CoA + H(+)</text>
        <dbReference type="Rhea" id="RHEA:24180"/>
        <dbReference type="Rhea" id="RHEA-COMP:9752"/>
        <dbReference type="Rhea" id="RHEA-COMP:15921"/>
        <dbReference type="ChEBI" id="CHEBI:15378"/>
        <dbReference type="ChEBI" id="CHEBI:29969"/>
        <dbReference type="ChEBI" id="CHEBI:57287"/>
        <dbReference type="ChEBI" id="CHEBI:131780"/>
        <dbReference type="ChEBI" id="CHEBI:144968"/>
    </reaction>
    <physiologicalReaction direction="left-to-right" evidence="16">
        <dbReference type="Rhea" id="RHEA:24181"/>
    </physiologicalReaction>
</comment>
<proteinExistence type="inferred from homology"/>
<dbReference type="Pfam" id="PF17772">
    <property type="entry name" value="zf-MYST"/>
    <property type="match status" value="1"/>
</dbReference>
<comment type="catalytic activity">
    <reaction evidence="17">
        <text>(2E)-butenoyl-CoA + L-lysyl-[protein] = N(6)-(2E)-butenoyl-L-lysyl-[protein] + CoA + H(+)</text>
        <dbReference type="Rhea" id="RHEA:53908"/>
        <dbReference type="Rhea" id="RHEA-COMP:9752"/>
        <dbReference type="Rhea" id="RHEA-COMP:13707"/>
        <dbReference type="ChEBI" id="CHEBI:15378"/>
        <dbReference type="ChEBI" id="CHEBI:29969"/>
        <dbReference type="ChEBI" id="CHEBI:57287"/>
        <dbReference type="ChEBI" id="CHEBI:57332"/>
        <dbReference type="ChEBI" id="CHEBI:137954"/>
    </reaction>
    <physiologicalReaction direction="left-to-right" evidence="17">
        <dbReference type="Rhea" id="RHEA:53909"/>
    </physiologicalReaction>
</comment>
<evidence type="ECO:0000256" key="9">
    <source>
        <dbReference type="ARBA" id="ARBA00022990"/>
    </source>
</evidence>
<dbReference type="Gene3D" id="1.10.10.10">
    <property type="entry name" value="Winged helix-like DNA-binding domain superfamily/Winged helix DNA-binding domain"/>
    <property type="match status" value="1"/>
</dbReference>
<dbReference type="Gene3D" id="3.30.60.60">
    <property type="entry name" value="N-acetyl transferase-like"/>
    <property type="match status" value="1"/>
</dbReference>
<dbReference type="STRING" id="30732.ENSOMEP00000001455"/>
<dbReference type="FunFam" id="3.30.60.60:FF:000001">
    <property type="entry name" value="Histone acetyltransferase"/>
    <property type="match status" value="1"/>
</dbReference>
<dbReference type="GO" id="GO:0000724">
    <property type="term" value="P:double-strand break repair via homologous recombination"/>
    <property type="evidence" value="ECO:0007669"/>
    <property type="project" value="TreeGrafter"/>
</dbReference>
<keyword evidence="14" id="KW-0012">Acyltransferase</keyword>
<evidence type="ECO:0000256" key="2">
    <source>
        <dbReference type="ARBA" id="ARBA00010107"/>
    </source>
</evidence>
<evidence type="ECO:0000313" key="30">
    <source>
        <dbReference type="Ensembl" id="ENSOMEP00000001455.1"/>
    </source>
</evidence>
<keyword evidence="10" id="KW-0805">Transcription regulation</keyword>
<dbReference type="SUPFAM" id="SSF54160">
    <property type="entry name" value="Chromo domain-like"/>
    <property type="match status" value="1"/>
</dbReference>
<dbReference type="Ensembl" id="ENSOMET00000014139.1">
    <property type="protein sequence ID" value="ENSOMEP00000001455.1"/>
    <property type="gene ID" value="ENSOMEG00000002350.1"/>
</dbReference>
<accession>A0A3B3B7B9</accession>
<evidence type="ECO:0000256" key="24">
    <source>
        <dbReference type="ARBA" id="ARBA00078544"/>
    </source>
</evidence>
<comment type="similarity">
    <text evidence="2">Belongs to the MYST (SAS/MOZ) family.</text>
</comment>
<keyword evidence="6" id="KW-0227">DNA damage</keyword>
<dbReference type="InterPro" id="IPR002717">
    <property type="entry name" value="HAT_MYST-type"/>
</dbReference>
<keyword evidence="5" id="KW-0479">Metal-binding</keyword>
<dbReference type="FunFam" id="1.10.10.10:FF:000022">
    <property type="entry name" value="Histone acetyltransferase"/>
    <property type="match status" value="1"/>
</dbReference>
<dbReference type="GO" id="GO:1901701">
    <property type="term" value="P:cellular response to oxygen-containing compound"/>
    <property type="evidence" value="ECO:0007669"/>
    <property type="project" value="UniProtKB-ARBA"/>
</dbReference>
<evidence type="ECO:0000256" key="18">
    <source>
        <dbReference type="ARBA" id="ARBA00048940"/>
    </source>
</evidence>
<dbReference type="CDD" id="cd04301">
    <property type="entry name" value="NAT_SF"/>
    <property type="match status" value="1"/>
</dbReference>
<dbReference type="PaxDb" id="30732-ENSOMEP00000001455"/>
<dbReference type="GO" id="GO:0106226">
    <property type="term" value="F:peptide 2-hydroxyisobutyryltransferase activity"/>
    <property type="evidence" value="ECO:0007669"/>
    <property type="project" value="RHEA"/>
</dbReference>
<evidence type="ECO:0000256" key="23">
    <source>
        <dbReference type="ARBA" id="ARBA00077013"/>
    </source>
</evidence>
<evidence type="ECO:0000256" key="21">
    <source>
        <dbReference type="ARBA" id="ARBA00076154"/>
    </source>
</evidence>
<feature type="active site" description="Proton donor/acceptor" evidence="27">
    <location>
        <position position="448"/>
    </location>
</feature>
<dbReference type="SMART" id="SM00298">
    <property type="entry name" value="CHROMO"/>
    <property type="match status" value="1"/>
</dbReference>
<dbReference type="PANTHER" id="PTHR10615">
    <property type="entry name" value="HISTONE ACETYLTRANSFERASE"/>
    <property type="match status" value="1"/>
</dbReference>
<dbReference type="RefSeq" id="XP_024121899.1">
    <property type="nucleotide sequence ID" value="XM_024266131.2"/>
</dbReference>
<dbReference type="InterPro" id="IPR036388">
    <property type="entry name" value="WH-like_DNA-bd_sf"/>
</dbReference>
<evidence type="ECO:0000313" key="31">
    <source>
        <dbReference type="Proteomes" id="UP000261560"/>
    </source>
</evidence>
<keyword evidence="4" id="KW-0808">Transferase</keyword>
<organism evidence="30 31">
    <name type="scientific">Oryzias melastigma</name>
    <name type="common">Marine medaka</name>
    <dbReference type="NCBI Taxonomy" id="30732"/>
    <lineage>
        <taxon>Eukaryota</taxon>
        <taxon>Metazoa</taxon>
        <taxon>Chordata</taxon>
        <taxon>Craniata</taxon>
        <taxon>Vertebrata</taxon>
        <taxon>Euteleostomi</taxon>
        <taxon>Actinopterygii</taxon>
        <taxon>Neopterygii</taxon>
        <taxon>Teleostei</taxon>
        <taxon>Neoteleostei</taxon>
        <taxon>Acanthomorphata</taxon>
        <taxon>Ovalentaria</taxon>
        <taxon>Atherinomorphae</taxon>
        <taxon>Beloniformes</taxon>
        <taxon>Adrianichthyidae</taxon>
        <taxon>Oryziinae</taxon>
        <taxon>Oryzias</taxon>
    </lineage>
</organism>
<dbReference type="SUPFAM" id="SSF55729">
    <property type="entry name" value="Acyl-CoA N-acyltransferases (Nat)"/>
    <property type="match status" value="1"/>
</dbReference>
<dbReference type="Pfam" id="PF01853">
    <property type="entry name" value="MOZ_SAS"/>
    <property type="match status" value="1"/>
</dbReference>
<feature type="compositionally biased region" description="Basic and acidic residues" evidence="28">
    <location>
        <begin position="93"/>
        <end position="108"/>
    </location>
</feature>
<evidence type="ECO:0000256" key="4">
    <source>
        <dbReference type="ARBA" id="ARBA00022679"/>
    </source>
</evidence>
<keyword evidence="8" id="KW-0862">Zinc</keyword>
<keyword evidence="7" id="KW-0863">Zinc-finger</keyword>
<evidence type="ECO:0000256" key="27">
    <source>
        <dbReference type="PIRSR" id="PIRSR602717-51"/>
    </source>
</evidence>
<feature type="domain" description="MYST-type HAT" evidence="29">
    <location>
        <begin position="272"/>
        <end position="549"/>
    </location>
</feature>
<dbReference type="GeneID" id="112142634"/>
<dbReference type="InterPro" id="IPR016197">
    <property type="entry name" value="Chromo-like_dom_sf"/>
</dbReference>
<feature type="region of interest" description="Disordered" evidence="28">
    <location>
        <begin position="240"/>
        <end position="262"/>
    </location>
</feature>
<evidence type="ECO:0000256" key="10">
    <source>
        <dbReference type="ARBA" id="ARBA00023015"/>
    </source>
</evidence>
<evidence type="ECO:0000256" key="28">
    <source>
        <dbReference type="SAM" id="MobiDB-lite"/>
    </source>
</evidence>
<evidence type="ECO:0000256" key="22">
    <source>
        <dbReference type="ARBA" id="ARBA00076578"/>
    </source>
</evidence>
<evidence type="ECO:0000256" key="26">
    <source>
        <dbReference type="ARBA" id="ARBA00081819"/>
    </source>
</evidence>
<evidence type="ECO:0000256" key="14">
    <source>
        <dbReference type="ARBA" id="ARBA00023315"/>
    </source>
</evidence>